<name>A0ABP0IXL3_9DINO</name>
<dbReference type="EMBL" id="CAXAMN010003903">
    <property type="protein sequence ID" value="CAK9006822.1"/>
    <property type="molecule type" value="Genomic_DNA"/>
</dbReference>
<dbReference type="Gene3D" id="1.10.443.10">
    <property type="entry name" value="Intergrase catalytic core"/>
    <property type="match status" value="1"/>
</dbReference>
<reference evidence="3 4" key="1">
    <citation type="submission" date="2024-02" db="EMBL/GenBank/DDBJ databases">
        <authorList>
            <person name="Chen Y."/>
            <person name="Shah S."/>
            <person name="Dougan E. K."/>
            <person name="Thang M."/>
            <person name="Chan C."/>
        </authorList>
    </citation>
    <scope>NUCLEOTIDE SEQUENCE [LARGE SCALE GENOMIC DNA]</scope>
</reference>
<evidence type="ECO:0008006" key="5">
    <source>
        <dbReference type="Google" id="ProtNLM"/>
    </source>
</evidence>
<sequence>MSKKDIAGAFRLLWVAPEDVELFGGDMEVLKGEEAVGEECCSAGVTVIYLVSSFGFSGSPGEWSMFGRATEEYHRAHRPEQPRRDLRTGFDAKVLVDDCTLVEPYVGLRPWVSAEVFECGVRMMLGEAAINAEKDKIEGSFRTSQTVWGLVMDTVTEKVHLPERRIQKGAALLAEADFDYGASTLTLKQLQRFRGIMTGWTAVLRGLNNELKAADKFLPQDDATPVGADHPPGEWGRVVVISSDATPTVLGAMDWTNKFAFRAEVAHIRQWVTRVLTDRDLAEEGDSLQGGCERGGLPSLGGHRALWTMLPVVIDAAAFQVEEWTQGRRLVKDFETVARDLGANPFIDQGHLRMLCGSVGPDPYGKRLIAFLQAAKRAEVVVALVEGPRLAAWEQGERRCQCEGWHYGLVTSEFGEGLARRRRGLVVQLEGEKVDWGMALVKTEAPVPATTMLTGVWGTVGWKIMTDECCTAWEALFVAWPLFDEKSGVMEPVYVFDRKGPPGFLRKLTDKELWTLQGRAGLPRGENEGEGTKATGIRTATSLLTVGGYILFMVDQQGTKAGMCRDVQGAEATAQILVWLRRWKRGELRRAGGHLNPLCRWAEGWWLDILEGDLSEEEPGDLGHGCYAGGRSKRKPHQAVGEAAVQGLLSQSRPFDGRVTARVEEWLEDNLGGDKAASTERAYAGSWAKWKAWARRQELPSEYLNRKDDVVDNENKVLAFIGYLRWLGASGATIKQAIFAIKDGHKKAGAGDPTEGCADYGSWHGRWTGSRRTSLEDWGSPPDENNPAFPEAAMIQAAMVTARFFMLRAKEYCDGNGVDDDMILRGIDIRFTKDTNCLRWHERQRGDDANKTLKATGEKHLCPVEALARMQRAWPMRFAKEHGDGLKPLFRWANGSVLKRVEVQSLLQQAAGGVGLPPDRFMSHSLRIGGATALFQSAGEIELVKRQGRWSSRAVHRCLHDGGTQLAKVSVKMAQLGNTMHYA</sequence>
<evidence type="ECO:0000313" key="4">
    <source>
        <dbReference type="Proteomes" id="UP001642484"/>
    </source>
</evidence>
<dbReference type="Proteomes" id="UP001642484">
    <property type="component" value="Unassembled WGS sequence"/>
</dbReference>
<dbReference type="InterPro" id="IPR011010">
    <property type="entry name" value="DNA_brk_join_enz"/>
</dbReference>
<dbReference type="SUPFAM" id="SSF47823">
    <property type="entry name" value="lambda integrase-like, N-terminal domain"/>
    <property type="match status" value="1"/>
</dbReference>
<dbReference type="InterPro" id="IPR052925">
    <property type="entry name" value="Phage_Integrase-like_Recomb"/>
</dbReference>
<protein>
    <recommendedName>
        <fullName evidence="5">Tyr recombinase domain-containing protein</fullName>
    </recommendedName>
</protein>
<keyword evidence="1" id="KW-0238">DNA-binding</keyword>
<dbReference type="PANTHER" id="PTHR34605:SF4">
    <property type="entry name" value="DNA ADENINE METHYLTRANSFERASE"/>
    <property type="match status" value="1"/>
</dbReference>
<organism evidence="3 4">
    <name type="scientific">Durusdinium trenchii</name>
    <dbReference type="NCBI Taxonomy" id="1381693"/>
    <lineage>
        <taxon>Eukaryota</taxon>
        <taxon>Sar</taxon>
        <taxon>Alveolata</taxon>
        <taxon>Dinophyceae</taxon>
        <taxon>Suessiales</taxon>
        <taxon>Symbiodiniaceae</taxon>
        <taxon>Durusdinium</taxon>
    </lineage>
</organism>
<keyword evidence="2" id="KW-0233">DNA recombination</keyword>
<dbReference type="Gene3D" id="1.10.150.130">
    <property type="match status" value="1"/>
</dbReference>
<dbReference type="PANTHER" id="PTHR34605">
    <property type="entry name" value="PHAGE_INTEGRASE DOMAIN-CONTAINING PROTEIN"/>
    <property type="match status" value="1"/>
</dbReference>
<evidence type="ECO:0000256" key="1">
    <source>
        <dbReference type="ARBA" id="ARBA00023125"/>
    </source>
</evidence>
<gene>
    <name evidence="3" type="ORF">CCMP2556_LOCUS8584</name>
</gene>
<dbReference type="InterPro" id="IPR010998">
    <property type="entry name" value="Integrase_recombinase_N"/>
</dbReference>
<dbReference type="InterPro" id="IPR013762">
    <property type="entry name" value="Integrase-like_cat_sf"/>
</dbReference>
<evidence type="ECO:0000313" key="3">
    <source>
        <dbReference type="EMBL" id="CAK9006822.1"/>
    </source>
</evidence>
<proteinExistence type="predicted"/>
<comment type="caution">
    <text evidence="3">The sequence shown here is derived from an EMBL/GenBank/DDBJ whole genome shotgun (WGS) entry which is preliminary data.</text>
</comment>
<dbReference type="SUPFAM" id="SSF56349">
    <property type="entry name" value="DNA breaking-rejoining enzymes"/>
    <property type="match status" value="1"/>
</dbReference>
<evidence type="ECO:0000256" key="2">
    <source>
        <dbReference type="ARBA" id="ARBA00023172"/>
    </source>
</evidence>
<accession>A0ABP0IXL3</accession>
<keyword evidence="4" id="KW-1185">Reference proteome</keyword>